<dbReference type="InterPro" id="IPR052345">
    <property type="entry name" value="Rad_response_metalloprotease"/>
</dbReference>
<dbReference type="Pfam" id="PF01381">
    <property type="entry name" value="HTH_3"/>
    <property type="match status" value="1"/>
</dbReference>
<evidence type="ECO:0000259" key="1">
    <source>
        <dbReference type="PROSITE" id="PS50943"/>
    </source>
</evidence>
<feature type="domain" description="HTH cro/C1-type" evidence="1">
    <location>
        <begin position="26"/>
        <end position="72"/>
    </location>
</feature>
<evidence type="ECO:0000313" key="2">
    <source>
        <dbReference type="EMBL" id="MDR7360309.1"/>
    </source>
</evidence>
<dbReference type="InterPro" id="IPR001387">
    <property type="entry name" value="Cro/C1-type_HTH"/>
</dbReference>
<dbReference type="EMBL" id="JAVDYI010000001">
    <property type="protein sequence ID" value="MDR7360309.1"/>
    <property type="molecule type" value="Genomic_DNA"/>
</dbReference>
<keyword evidence="3" id="KW-1185">Reference proteome</keyword>
<protein>
    <submittedName>
        <fullName evidence="2">Transcriptional regulator with XRE-family HTH domain</fullName>
    </submittedName>
</protein>
<evidence type="ECO:0000313" key="3">
    <source>
        <dbReference type="Proteomes" id="UP001183817"/>
    </source>
</evidence>
<dbReference type="CDD" id="cd00093">
    <property type="entry name" value="HTH_XRE"/>
    <property type="match status" value="1"/>
</dbReference>
<name>A0ABU2BNS9_9MICC</name>
<dbReference type="Proteomes" id="UP001183817">
    <property type="component" value="Unassembled WGS sequence"/>
</dbReference>
<dbReference type="SMART" id="SM00530">
    <property type="entry name" value="HTH_XRE"/>
    <property type="match status" value="1"/>
</dbReference>
<dbReference type="Gene3D" id="1.10.260.40">
    <property type="entry name" value="lambda repressor-like DNA-binding domains"/>
    <property type="match status" value="1"/>
</dbReference>
<dbReference type="PANTHER" id="PTHR43236:SF1">
    <property type="entry name" value="BLL7220 PROTEIN"/>
    <property type="match status" value="1"/>
</dbReference>
<proteinExistence type="predicted"/>
<dbReference type="PROSITE" id="PS50943">
    <property type="entry name" value="HTH_CROC1"/>
    <property type="match status" value="1"/>
</dbReference>
<reference evidence="2 3" key="1">
    <citation type="submission" date="2023-07" db="EMBL/GenBank/DDBJ databases">
        <title>Sequencing the genomes of 1000 actinobacteria strains.</title>
        <authorList>
            <person name="Klenk H.-P."/>
        </authorList>
    </citation>
    <scope>NUCLEOTIDE SEQUENCE [LARGE SCALE GENOMIC DNA]</scope>
    <source>
        <strain evidence="2 3">DSM 20167</strain>
    </source>
</reference>
<dbReference type="InterPro" id="IPR010982">
    <property type="entry name" value="Lambda_DNA-bd_dom_sf"/>
</dbReference>
<dbReference type="RefSeq" id="WP_264269372.1">
    <property type="nucleotide sequence ID" value="NZ_BAAAWO010000001.1"/>
</dbReference>
<dbReference type="SUPFAM" id="SSF47413">
    <property type="entry name" value="lambda repressor-like DNA-binding domains"/>
    <property type="match status" value="1"/>
</dbReference>
<organism evidence="2 3">
    <name type="scientific">Paeniglutamicibacter sulfureus</name>
    <dbReference type="NCBI Taxonomy" id="43666"/>
    <lineage>
        <taxon>Bacteria</taxon>
        <taxon>Bacillati</taxon>
        <taxon>Actinomycetota</taxon>
        <taxon>Actinomycetes</taxon>
        <taxon>Micrococcales</taxon>
        <taxon>Micrococcaceae</taxon>
        <taxon>Paeniglutamicibacter</taxon>
    </lineage>
</organism>
<accession>A0ABU2BNS9</accession>
<comment type="caution">
    <text evidence="2">The sequence shown here is derived from an EMBL/GenBank/DDBJ whole genome shotgun (WGS) entry which is preliminary data.</text>
</comment>
<sequence>MGKEDSIPVNQIRLRVRDAISSNTEGLNQSGIARQAAMSQDALSRSLSGQRNFSASELAALAKILKVSLQWLITGDPRADAHNSEGPPYVRGRLDRVAETVAFPAGAYREVALTTPSVPVPPTGLTPEEAATHVASLLSRGSSQPFMQDLPAAIENAYGIGVFVVAEGPAFDARAMVAGEVTYVVVRGTGAWYQANLVLARELGELVGGRQPEIGHRARRRDQWSKEFAYALLLPEETVQSIDWNKQSPRELAAFLWERGVSAKALAQRLDALGIQRGPALVHADEGTLQLLVWHNPDCLSHDRARAYRSPRIPFDLFSAHLKGMREGRVDGTSLAWMLDTPLTEL</sequence>
<gene>
    <name evidence="2" type="ORF">J2S64_004000</name>
</gene>
<dbReference type="PANTHER" id="PTHR43236">
    <property type="entry name" value="ANTITOXIN HIGA1"/>
    <property type="match status" value="1"/>
</dbReference>